<name>A0A9P7RQ46_9AGAR</name>
<dbReference type="GeneID" id="66082083"/>
<dbReference type="EMBL" id="CM032189">
    <property type="protein sequence ID" value="KAG7087028.1"/>
    <property type="molecule type" value="Genomic_DNA"/>
</dbReference>
<dbReference type="KEGG" id="more:E1B28_013008"/>
<feature type="transmembrane region" description="Helical" evidence="2">
    <location>
        <begin position="32"/>
        <end position="57"/>
    </location>
</feature>
<accession>A0A9P7RQ46</accession>
<evidence type="ECO:0000256" key="1">
    <source>
        <dbReference type="SAM" id="MobiDB-lite"/>
    </source>
</evidence>
<sequence>MASHFYKPTSLPSQMAPTLPLHGSQSGETHVFIVRVVTSFVITAFHFLLYGLYIPLFRTALILMRKRPPSAARTFHKISLVALFTLASIAVPLSLTFDIYHIAVAYYTDSSPYYRTQIDVQIARYAIIYIMMLIIDSILLFRCFVIFGYRKKKVALGLLIGVVFILNMLGTIFSIWTEIEFRKRIGTPAFAHFVNIPQYLANGFLGLLALINFILTTLLATRIWWLSRRNRALRYERGDESSTRGHIRGLNTIVAILLESGVLYLVMYVIFIVGNLVKNSFDLGSMTIQIGGITPTIIFVRANMNGRSSEPEEEDYHDNSSNAIQSQSNYSSRSVRSLSEVLGTSREDREKRPEL</sequence>
<gene>
    <name evidence="3" type="ORF">E1B28_013008</name>
</gene>
<keyword evidence="4" id="KW-1185">Reference proteome</keyword>
<keyword evidence="2" id="KW-1133">Transmembrane helix</keyword>
<evidence type="ECO:0000313" key="3">
    <source>
        <dbReference type="EMBL" id="KAG7087028.1"/>
    </source>
</evidence>
<dbReference type="OrthoDB" id="3265563at2759"/>
<dbReference type="AlphaFoldDB" id="A0A9P7RQ46"/>
<keyword evidence="2" id="KW-0472">Membrane</keyword>
<feature type="transmembrane region" description="Helical" evidence="2">
    <location>
        <begin position="283"/>
        <end position="300"/>
    </location>
</feature>
<reference evidence="3" key="1">
    <citation type="journal article" date="2021" name="Genome Biol. Evol.">
        <title>The assembled and annotated genome of the fairy-ring fungus Marasmius oreades.</title>
        <authorList>
            <person name="Hiltunen M."/>
            <person name="Ament-Velasquez S.L."/>
            <person name="Johannesson H."/>
        </authorList>
    </citation>
    <scope>NUCLEOTIDE SEQUENCE</scope>
    <source>
        <strain evidence="3">03SP1</strain>
    </source>
</reference>
<feature type="transmembrane region" description="Helical" evidence="2">
    <location>
        <begin position="122"/>
        <end position="147"/>
    </location>
</feature>
<feature type="compositionally biased region" description="Low complexity" evidence="1">
    <location>
        <begin position="325"/>
        <end position="342"/>
    </location>
</feature>
<comment type="caution">
    <text evidence="3">The sequence shown here is derived from an EMBL/GenBank/DDBJ whole genome shotgun (WGS) entry which is preliminary data.</text>
</comment>
<dbReference type="Proteomes" id="UP001049176">
    <property type="component" value="Chromosome 9"/>
</dbReference>
<protein>
    <submittedName>
        <fullName evidence="3">Uncharacterized protein</fullName>
    </submittedName>
</protein>
<feature type="transmembrane region" description="Helical" evidence="2">
    <location>
        <begin position="154"/>
        <end position="179"/>
    </location>
</feature>
<feature type="transmembrane region" description="Helical" evidence="2">
    <location>
        <begin position="253"/>
        <end position="277"/>
    </location>
</feature>
<keyword evidence="2" id="KW-0812">Transmembrane</keyword>
<feature type="transmembrane region" description="Helical" evidence="2">
    <location>
        <begin position="199"/>
        <end position="225"/>
    </location>
</feature>
<feature type="transmembrane region" description="Helical" evidence="2">
    <location>
        <begin position="78"/>
        <end position="102"/>
    </location>
</feature>
<evidence type="ECO:0000256" key="2">
    <source>
        <dbReference type="SAM" id="Phobius"/>
    </source>
</evidence>
<feature type="region of interest" description="Disordered" evidence="1">
    <location>
        <begin position="308"/>
        <end position="355"/>
    </location>
</feature>
<dbReference type="RefSeq" id="XP_043003499.1">
    <property type="nucleotide sequence ID" value="XM_043158156.1"/>
</dbReference>
<feature type="compositionally biased region" description="Basic and acidic residues" evidence="1">
    <location>
        <begin position="345"/>
        <end position="355"/>
    </location>
</feature>
<proteinExistence type="predicted"/>
<evidence type="ECO:0000313" key="4">
    <source>
        <dbReference type="Proteomes" id="UP001049176"/>
    </source>
</evidence>
<organism evidence="3 4">
    <name type="scientific">Marasmius oreades</name>
    <name type="common">fairy-ring Marasmius</name>
    <dbReference type="NCBI Taxonomy" id="181124"/>
    <lineage>
        <taxon>Eukaryota</taxon>
        <taxon>Fungi</taxon>
        <taxon>Dikarya</taxon>
        <taxon>Basidiomycota</taxon>
        <taxon>Agaricomycotina</taxon>
        <taxon>Agaricomycetes</taxon>
        <taxon>Agaricomycetidae</taxon>
        <taxon>Agaricales</taxon>
        <taxon>Marasmiineae</taxon>
        <taxon>Marasmiaceae</taxon>
        <taxon>Marasmius</taxon>
    </lineage>
</organism>